<proteinExistence type="predicted"/>
<gene>
    <name evidence="5" type="ORF">DKG75_17420</name>
</gene>
<dbReference type="GO" id="GO:0055085">
    <property type="term" value="P:transmembrane transport"/>
    <property type="evidence" value="ECO:0007669"/>
    <property type="project" value="InterPro"/>
</dbReference>
<dbReference type="InterPro" id="IPR058792">
    <property type="entry name" value="Beta-barrel_RND_2"/>
</dbReference>
<dbReference type="Gene3D" id="1.10.287.470">
    <property type="entry name" value="Helix hairpin bin"/>
    <property type="match status" value="2"/>
</dbReference>
<dbReference type="OrthoDB" id="9811754at2"/>
<dbReference type="Gene3D" id="2.40.50.100">
    <property type="match status" value="1"/>
</dbReference>
<evidence type="ECO:0000313" key="6">
    <source>
        <dbReference type="Proteomes" id="UP000246077"/>
    </source>
</evidence>
<feature type="transmembrane region" description="Helical" evidence="2">
    <location>
        <begin position="7"/>
        <end position="26"/>
    </location>
</feature>
<organism evidence="5 6">
    <name type="scientific">Zavarzinia compransoris</name>
    <dbReference type="NCBI Taxonomy" id="1264899"/>
    <lineage>
        <taxon>Bacteria</taxon>
        <taxon>Pseudomonadati</taxon>
        <taxon>Pseudomonadota</taxon>
        <taxon>Alphaproteobacteria</taxon>
        <taxon>Rhodospirillales</taxon>
        <taxon>Zavarziniaceae</taxon>
        <taxon>Zavarzinia</taxon>
    </lineage>
</organism>
<evidence type="ECO:0000313" key="5">
    <source>
        <dbReference type="EMBL" id="PWR18765.1"/>
    </source>
</evidence>
<dbReference type="RefSeq" id="WP_109922454.1">
    <property type="nucleotide sequence ID" value="NZ_QGLF01000005.1"/>
</dbReference>
<feature type="domain" description="CusB-like beta-barrel" evidence="4">
    <location>
        <begin position="243"/>
        <end position="285"/>
    </location>
</feature>
<keyword evidence="2" id="KW-1133">Transmembrane helix</keyword>
<keyword evidence="2" id="KW-0812">Transmembrane</keyword>
<dbReference type="InterPro" id="IPR050739">
    <property type="entry name" value="MFP"/>
</dbReference>
<name>A0A317E0T7_9PROT</name>
<keyword evidence="6" id="KW-1185">Reference proteome</keyword>
<dbReference type="PANTHER" id="PTHR30386">
    <property type="entry name" value="MEMBRANE FUSION SUBUNIT OF EMRAB-TOLC MULTIDRUG EFFLUX PUMP"/>
    <property type="match status" value="1"/>
</dbReference>
<feature type="domain" description="Multidrug resistance protein MdtA-like barrel-sandwich hybrid" evidence="3">
    <location>
        <begin position="43"/>
        <end position="232"/>
    </location>
</feature>
<dbReference type="Gene3D" id="2.40.30.170">
    <property type="match status" value="1"/>
</dbReference>
<keyword evidence="2" id="KW-0472">Membrane</keyword>
<comment type="caution">
    <text evidence="5">The sequence shown here is derived from an EMBL/GenBank/DDBJ whole genome shotgun (WGS) entry which is preliminary data.</text>
</comment>
<reference evidence="6" key="1">
    <citation type="submission" date="2018-05" db="EMBL/GenBank/DDBJ databases">
        <title>Zavarzinia sp. HR-AS.</title>
        <authorList>
            <person name="Lee Y."/>
            <person name="Jeon C.O."/>
        </authorList>
    </citation>
    <scope>NUCLEOTIDE SEQUENCE [LARGE SCALE GENOMIC DNA]</scope>
    <source>
        <strain evidence="6">DSM 1231</strain>
    </source>
</reference>
<dbReference type="EMBL" id="QGLF01000005">
    <property type="protein sequence ID" value="PWR18765.1"/>
    <property type="molecule type" value="Genomic_DNA"/>
</dbReference>
<evidence type="ECO:0008006" key="7">
    <source>
        <dbReference type="Google" id="ProtNLM"/>
    </source>
</evidence>
<accession>A0A317E0T7</accession>
<dbReference type="AlphaFoldDB" id="A0A317E0T7"/>
<dbReference type="Pfam" id="PF25917">
    <property type="entry name" value="BSH_RND"/>
    <property type="match status" value="1"/>
</dbReference>
<protein>
    <recommendedName>
        <fullName evidence="7">Hemolysin D</fullName>
    </recommendedName>
</protein>
<evidence type="ECO:0000259" key="3">
    <source>
        <dbReference type="Pfam" id="PF25917"/>
    </source>
</evidence>
<evidence type="ECO:0000256" key="1">
    <source>
        <dbReference type="SAM" id="Coils"/>
    </source>
</evidence>
<dbReference type="PANTHER" id="PTHR30386:SF24">
    <property type="entry name" value="MULTIDRUG RESISTANCE EFFLUX PUMP"/>
    <property type="match status" value="1"/>
</dbReference>
<dbReference type="SUPFAM" id="SSF111369">
    <property type="entry name" value="HlyD-like secretion proteins"/>
    <property type="match status" value="2"/>
</dbReference>
<evidence type="ECO:0000259" key="4">
    <source>
        <dbReference type="Pfam" id="PF25954"/>
    </source>
</evidence>
<evidence type="ECO:0000256" key="2">
    <source>
        <dbReference type="SAM" id="Phobius"/>
    </source>
</evidence>
<keyword evidence="1" id="KW-0175">Coiled coil</keyword>
<sequence>MKPQVKLGLIGVFVIGALAFAGWLFLTRHLISTDDAYVHADIAPISAKVQGAVAAVMVGDNQMVRAGDVLLRIDDSTYRAQAEAARAAAAAAAADLDTLARQADQQALRITVAEADEASASAEAERAARDLARLSKLATSDFATRQNLDTATADNAKAQAALARARANVAVEQAELAILKGKLTEAQAALDQARAQAALADQNLADTFVRAPVDGVVGNRGVVAGQYARPGAVLLSVVPVNDLWVEANFKETQLAGMGPGQPVEITVDALPGVRLRGTVESLSPASGALFSLLPPENASGNFTKVVQRVPVKIRLDAGQSLGRLVPGLSVVATVDTSVAPADVAYLPAPAALAENR</sequence>
<dbReference type="InterPro" id="IPR058625">
    <property type="entry name" value="MdtA-like_BSH"/>
</dbReference>
<feature type="coiled-coil region" evidence="1">
    <location>
        <begin position="148"/>
        <end position="203"/>
    </location>
</feature>
<dbReference type="Proteomes" id="UP000246077">
    <property type="component" value="Unassembled WGS sequence"/>
</dbReference>
<dbReference type="Pfam" id="PF25954">
    <property type="entry name" value="Beta-barrel_RND_2"/>
    <property type="match status" value="1"/>
</dbReference>